<proteinExistence type="predicted"/>
<dbReference type="PANTHER" id="PTHR12526:SF638">
    <property type="entry name" value="SPORE COAT PROTEIN SA"/>
    <property type="match status" value="1"/>
</dbReference>
<sequence length="373" mass="41451">MKVALVGTTAACVLNFRAELIISLVQEGHVVYAFAIDYCPVTRSRVGDLGAIPVDYLFSRGGMNPVSDLLNTVRLSGKIRALAPDMVFSYFPKPVIFGTLAAALAGVKKRMGMLEGLGYAFTRCSNRPSFKKYVVAYAQVILYRLALPLLDRLIFLNRDDPDDLVQRYRLKVRKVCVLGGIGLDLQKYVYSTPPSRMVSFIFIGRLLAEKGVREYVAAARLVKLKYPTARFFMLGDLDEANPGALSREELGQLVHKGIVIHPGHVEDVRGWLKQSSVFVLPSYREGVPRSTQEAMAIGRPVITTDVPGCRDTVVDGKNGFIVPPFSVPDLVDKMVFFIENPDRIEPMGLESHRMAKARFDAVKVNAKLVEYFN</sequence>
<reference evidence="1 2" key="1">
    <citation type="submission" date="2014-07" db="EMBL/GenBank/DDBJ databases">
        <title>Draft Genome Sequences of Environmental Pseudomonas syringae strains.</title>
        <authorList>
            <person name="Baltrus D.A."/>
            <person name="Berge O."/>
            <person name="Morris C."/>
        </authorList>
    </citation>
    <scope>NUCLEOTIDE SEQUENCE [LARGE SCALE GENOMIC DNA]</scope>
    <source>
        <strain evidence="1 2">CEB003</strain>
    </source>
</reference>
<dbReference type="AlphaFoldDB" id="A0A085VGT3"/>
<dbReference type="RefSeq" id="WP_047572363.1">
    <property type="nucleotide sequence ID" value="NZ_JPQT01000052.1"/>
</dbReference>
<keyword evidence="1" id="KW-0808">Transferase</keyword>
<evidence type="ECO:0000313" key="1">
    <source>
        <dbReference type="EMBL" id="KFE54646.1"/>
    </source>
</evidence>
<comment type="caution">
    <text evidence="1">The sequence shown here is derived from an EMBL/GenBank/DDBJ whole genome shotgun (WGS) entry which is preliminary data.</text>
</comment>
<organism evidence="1 2">
    <name type="scientific">Pseudomonas syringae</name>
    <dbReference type="NCBI Taxonomy" id="317"/>
    <lineage>
        <taxon>Bacteria</taxon>
        <taxon>Pseudomonadati</taxon>
        <taxon>Pseudomonadota</taxon>
        <taxon>Gammaproteobacteria</taxon>
        <taxon>Pseudomonadales</taxon>
        <taxon>Pseudomonadaceae</taxon>
        <taxon>Pseudomonas</taxon>
    </lineage>
</organism>
<accession>A0A085VGT3</accession>
<dbReference type="CDD" id="cd03808">
    <property type="entry name" value="GT4_CapM-like"/>
    <property type="match status" value="1"/>
</dbReference>
<dbReference type="GO" id="GO:0016757">
    <property type="term" value="F:glycosyltransferase activity"/>
    <property type="evidence" value="ECO:0007669"/>
    <property type="project" value="TreeGrafter"/>
</dbReference>
<dbReference type="Pfam" id="PF13692">
    <property type="entry name" value="Glyco_trans_1_4"/>
    <property type="match status" value="1"/>
</dbReference>
<dbReference type="PANTHER" id="PTHR12526">
    <property type="entry name" value="GLYCOSYLTRANSFERASE"/>
    <property type="match status" value="1"/>
</dbReference>
<dbReference type="Proteomes" id="UP000028643">
    <property type="component" value="Unassembled WGS sequence"/>
</dbReference>
<name>A0A085VGT3_PSESX</name>
<dbReference type="Gene3D" id="3.40.50.2000">
    <property type="entry name" value="Glycogen Phosphorylase B"/>
    <property type="match status" value="2"/>
</dbReference>
<dbReference type="PATRIC" id="fig|317.174.peg.831"/>
<dbReference type="SUPFAM" id="SSF53756">
    <property type="entry name" value="UDP-Glycosyltransferase/glycogen phosphorylase"/>
    <property type="match status" value="1"/>
</dbReference>
<dbReference type="EMBL" id="JPQT01000052">
    <property type="protein sequence ID" value="KFE54646.1"/>
    <property type="molecule type" value="Genomic_DNA"/>
</dbReference>
<protein>
    <submittedName>
        <fullName evidence="1">Glycosyl transferase family 1</fullName>
    </submittedName>
</protein>
<evidence type="ECO:0000313" key="2">
    <source>
        <dbReference type="Proteomes" id="UP000028643"/>
    </source>
</evidence>
<gene>
    <name evidence="1" type="ORF">IV02_04125</name>
</gene>